<dbReference type="STRING" id="317735.RU98_GL002501"/>
<dbReference type="RefSeq" id="WP_010771514.1">
    <property type="nucleotide sequence ID" value="NZ_KB946333.1"/>
</dbReference>
<name>R3TXT6_9ENTE</name>
<dbReference type="eggNOG" id="ENOG50303X2">
    <property type="taxonomic scope" value="Bacteria"/>
</dbReference>
<dbReference type="EMBL" id="AJAU01000016">
    <property type="protein sequence ID" value="EOL46409.1"/>
    <property type="molecule type" value="Genomic_DNA"/>
</dbReference>
<feature type="signal peptide" evidence="1">
    <location>
        <begin position="1"/>
        <end position="26"/>
    </location>
</feature>
<reference evidence="2 3" key="1">
    <citation type="submission" date="2013-02" db="EMBL/GenBank/DDBJ databases">
        <title>The Genome Sequence of Enterococcus caccae BAA-1240.</title>
        <authorList>
            <consortium name="The Broad Institute Genome Sequencing Platform"/>
            <consortium name="The Broad Institute Genome Sequencing Center for Infectious Disease"/>
            <person name="Earl A.M."/>
            <person name="Gilmore M.S."/>
            <person name="Lebreton F."/>
            <person name="Walker B."/>
            <person name="Young S.K."/>
            <person name="Zeng Q."/>
            <person name="Gargeya S."/>
            <person name="Fitzgerald M."/>
            <person name="Haas B."/>
            <person name="Abouelleil A."/>
            <person name="Alvarado L."/>
            <person name="Arachchi H.M."/>
            <person name="Berlin A.M."/>
            <person name="Chapman S.B."/>
            <person name="Dewar J."/>
            <person name="Goldberg J."/>
            <person name="Griggs A."/>
            <person name="Gujja S."/>
            <person name="Hansen M."/>
            <person name="Howarth C."/>
            <person name="Imamovic A."/>
            <person name="Larimer J."/>
            <person name="McCowan C."/>
            <person name="Murphy C."/>
            <person name="Neiman D."/>
            <person name="Pearson M."/>
            <person name="Priest M."/>
            <person name="Roberts A."/>
            <person name="Saif S."/>
            <person name="Shea T."/>
            <person name="Sisk P."/>
            <person name="Sykes S."/>
            <person name="Wortman J."/>
            <person name="Nusbaum C."/>
            <person name="Birren B."/>
        </authorList>
    </citation>
    <scope>NUCLEOTIDE SEQUENCE [LARGE SCALE GENOMIC DNA]</scope>
    <source>
        <strain evidence="2 3">ATCC BAA-1240</strain>
    </source>
</reference>
<feature type="chain" id="PRO_5004369569" description="WxL domain-containing protein" evidence="1">
    <location>
        <begin position="27"/>
        <end position="233"/>
    </location>
</feature>
<evidence type="ECO:0000313" key="3">
    <source>
        <dbReference type="Proteomes" id="UP000013840"/>
    </source>
</evidence>
<proteinExistence type="predicted"/>
<dbReference type="PATRIC" id="fig|1158612.3.peg.1362"/>
<dbReference type="OrthoDB" id="2189836at2"/>
<sequence length="233" mass="24894">MNKKVFGTLILGLSVGAVLLPTTAKAAERETDTGVGIGFSTDNPSTIVPGPYDEALSLMAKPTAFKFGTENEASALSSVYYQQLAEKQYIAVYEDREADQQTNWELSAKMSDLVSTTDASKKLLSTLTLNSANISTFDLDSQRDKETGKLPSTISTLPDLTKYAEDKVTGFTKVSLEAGASGSQNIMVGKKPGSKGFAAEIRNVQLAVTSKQKDKIAGQQFTGTVSWSLADVE</sequence>
<dbReference type="AlphaFoldDB" id="R3TXT6"/>
<evidence type="ECO:0008006" key="4">
    <source>
        <dbReference type="Google" id="ProtNLM"/>
    </source>
</evidence>
<evidence type="ECO:0000256" key="1">
    <source>
        <dbReference type="SAM" id="SignalP"/>
    </source>
</evidence>
<organism evidence="2 3">
    <name type="scientific">Enterococcus caccae ATCC BAA-1240</name>
    <dbReference type="NCBI Taxonomy" id="1158612"/>
    <lineage>
        <taxon>Bacteria</taxon>
        <taxon>Bacillati</taxon>
        <taxon>Bacillota</taxon>
        <taxon>Bacilli</taxon>
        <taxon>Lactobacillales</taxon>
        <taxon>Enterococcaceae</taxon>
        <taxon>Enterococcus</taxon>
    </lineage>
</organism>
<dbReference type="Proteomes" id="UP000013840">
    <property type="component" value="Unassembled WGS sequence"/>
</dbReference>
<comment type="caution">
    <text evidence="2">The sequence shown here is derived from an EMBL/GenBank/DDBJ whole genome shotgun (WGS) entry which is preliminary data.</text>
</comment>
<evidence type="ECO:0000313" key="2">
    <source>
        <dbReference type="EMBL" id="EOL46409.1"/>
    </source>
</evidence>
<protein>
    <recommendedName>
        <fullName evidence="4">WxL domain-containing protein</fullName>
    </recommendedName>
</protein>
<accession>R3TXT6</accession>
<keyword evidence="3" id="KW-1185">Reference proteome</keyword>
<gene>
    <name evidence="2" type="ORF">UC7_01376</name>
</gene>
<keyword evidence="1" id="KW-0732">Signal</keyword>